<name>A0A087DJI7_9BIFI</name>
<dbReference type="EMBL" id="JGZP01000016">
    <property type="protein sequence ID" value="KFI95687.1"/>
    <property type="molecule type" value="Genomic_DNA"/>
</dbReference>
<dbReference type="AlphaFoldDB" id="A0A087DJI7"/>
<reference evidence="2 3" key="1">
    <citation type="submission" date="2014-03" db="EMBL/GenBank/DDBJ databases">
        <title>Genomics of Bifidobacteria.</title>
        <authorList>
            <person name="Ventura M."/>
            <person name="Milani C."/>
            <person name="Lugli G.A."/>
        </authorList>
    </citation>
    <scope>NUCLEOTIDE SEQUENCE [LARGE SCALE GENOMIC DNA]</scope>
    <source>
        <strain evidence="2 3">DSM 23968</strain>
    </source>
</reference>
<dbReference type="STRING" id="762211.BSTEL_0493"/>
<gene>
    <name evidence="2" type="ORF">BSTEL_0493</name>
</gene>
<feature type="region of interest" description="Disordered" evidence="1">
    <location>
        <begin position="427"/>
        <end position="473"/>
    </location>
</feature>
<proteinExistence type="predicted"/>
<evidence type="ECO:0000313" key="2">
    <source>
        <dbReference type="EMBL" id="KFI95687.1"/>
    </source>
</evidence>
<comment type="caution">
    <text evidence="2">The sequence shown here is derived from an EMBL/GenBank/DDBJ whole genome shotgun (WGS) entry which is preliminary data.</text>
</comment>
<keyword evidence="3" id="KW-1185">Reference proteome</keyword>
<dbReference type="RefSeq" id="WP_034529505.1">
    <property type="nucleotide sequence ID" value="NZ_JGZP01000016.1"/>
</dbReference>
<dbReference type="Proteomes" id="UP000029004">
    <property type="component" value="Unassembled WGS sequence"/>
</dbReference>
<organism evidence="2 3">
    <name type="scientific">Bifidobacterium stellenboschense</name>
    <dbReference type="NCBI Taxonomy" id="762211"/>
    <lineage>
        <taxon>Bacteria</taxon>
        <taxon>Bacillati</taxon>
        <taxon>Actinomycetota</taxon>
        <taxon>Actinomycetes</taxon>
        <taxon>Bifidobacteriales</taxon>
        <taxon>Bifidobacteriaceae</taxon>
        <taxon>Bifidobacterium</taxon>
    </lineage>
</organism>
<protein>
    <submittedName>
        <fullName evidence="2">Uncharacterized protein</fullName>
    </submittedName>
</protein>
<evidence type="ECO:0000256" key="1">
    <source>
        <dbReference type="SAM" id="MobiDB-lite"/>
    </source>
</evidence>
<feature type="compositionally biased region" description="Basic and acidic residues" evidence="1">
    <location>
        <begin position="433"/>
        <end position="442"/>
    </location>
</feature>
<feature type="compositionally biased region" description="Polar residues" evidence="1">
    <location>
        <begin position="448"/>
        <end position="457"/>
    </location>
</feature>
<evidence type="ECO:0000313" key="3">
    <source>
        <dbReference type="Proteomes" id="UP000029004"/>
    </source>
</evidence>
<accession>A0A087DJI7</accession>
<sequence>MQERSSFDGIADTYTYRFAWSERRLEFFITCDEMPFRNPESSPYADQLLRRTKQDIRYYLTRLRDSIEPIPKPLHTNADAITRRSMLSATRDAALARSSDPDPWPRFTAEERSLLDEIPLWAPVDTCQFNKEQLFHRATDAYHGAMDVLLIMAANRRDSGDVDDADRIDRIRYGYERRFTRLNPNNRRKAIAFMADCLHECAAQLQTMVADYYPTSNHDLAPWLRSHADTSPVPPTSIMRAALHLGTTRYDATVFEHQYWPWLPETGHLQAGWHIRFGVDMYMDFQTVLDSLDRPFRIVQYQHVDGLPRFVFTPTNRGSRLMPDALPESLHLVARLYEMLASRTCFSCGTQHDVRWLIRRPRDWRKPLCRRCVRTSRYWRREWDEFKPIPDNVLDDQQTRYMARRLRELGFDALRIHGLIATCLNETGQSEQSPKRTPERTPELATPAEQTKQTKTARPQYDQPQGKERNHAD</sequence>
<dbReference type="OrthoDB" id="3232902at2"/>